<gene>
    <name evidence="1" type="ORF">B0I36DRAFT_311664</name>
</gene>
<dbReference type="Proteomes" id="UP000756346">
    <property type="component" value="Unassembled WGS sequence"/>
</dbReference>
<keyword evidence="2" id="KW-1185">Reference proteome</keyword>
<proteinExistence type="predicted"/>
<dbReference type="EMBL" id="JAGTJQ010000001">
    <property type="protein sequence ID" value="KAH7040866.1"/>
    <property type="molecule type" value="Genomic_DNA"/>
</dbReference>
<organism evidence="1 2">
    <name type="scientific">Microdochium trichocladiopsis</name>
    <dbReference type="NCBI Taxonomy" id="1682393"/>
    <lineage>
        <taxon>Eukaryota</taxon>
        <taxon>Fungi</taxon>
        <taxon>Dikarya</taxon>
        <taxon>Ascomycota</taxon>
        <taxon>Pezizomycotina</taxon>
        <taxon>Sordariomycetes</taxon>
        <taxon>Xylariomycetidae</taxon>
        <taxon>Xylariales</taxon>
        <taxon>Microdochiaceae</taxon>
        <taxon>Microdochium</taxon>
    </lineage>
</organism>
<sequence length="136" mass="15203">MIDYTFWRLPFLLHITIESAAVFLFTCRPESQLSTKECSVEARLVLRQYGALLASSNLICLGTILQPYSSSLTRQIALALVVYHVFPCHRAWFRLQAGHEGKKGAGERRVPFLARPDLHLVLHVACCAAFAAVGIF</sequence>
<accession>A0A9P8YI02</accession>
<evidence type="ECO:0000313" key="1">
    <source>
        <dbReference type="EMBL" id="KAH7040866.1"/>
    </source>
</evidence>
<comment type="caution">
    <text evidence="1">The sequence shown here is derived from an EMBL/GenBank/DDBJ whole genome shotgun (WGS) entry which is preliminary data.</text>
</comment>
<dbReference type="GeneID" id="70181944"/>
<reference evidence="1" key="1">
    <citation type="journal article" date="2021" name="Nat. Commun.">
        <title>Genetic determinants of endophytism in the Arabidopsis root mycobiome.</title>
        <authorList>
            <person name="Mesny F."/>
            <person name="Miyauchi S."/>
            <person name="Thiergart T."/>
            <person name="Pickel B."/>
            <person name="Atanasova L."/>
            <person name="Karlsson M."/>
            <person name="Huettel B."/>
            <person name="Barry K.W."/>
            <person name="Haridas S."/>
            <person name="Chen C."/>
            <person name="Bauer D."/>
            <person name="Andreopoulos W."/>
            <person name="Pangilinan J."/>
            <person name="LaButti K."/>
            <person name="Riley R."/>
            <person name="Lipzen A."/>
            <person name="Clum A."/>
            <person name="Drula E."/>
            <person name="Henrissat B."/>
            <person name="Kohler A."/>
            <person name="Grigoriev I.V."/>
            <person name="Martin F.M."/>
            <person name="Hacquard S."/>
        </authorList>
    </citation>
    <scope>NUCLEOTIDE SEQUENCE</scope>
    <source>
        <strain evidence="1">MPI-CAGE-CH-0230</strain>
    </source>
</reference>
<name>A0A9P8YI02_9PEZI</name>
<dbReference type="OrthoDB" id="2590756at2759"/>
<protein>
    <submittedName>
        <fullName evidence="1">Uncharacterized protein</fullName>
    </submittedName>
</protein>
<dbReference type="AlphaFoldDB" id="A0A9P8YI02"/>
<evidence type="ECO:0000313" key="2">
    <source>
        <dbReference type="Proteomes" id="UP000756346"/>
    </source>
</evidence>
<dbReference type="RefSeq" id="XP_046018921.1">
    <property type="nucleotide sequence ID" value="XM_046152398.1"/>
</dbReference>